<organism evidence="1 2">
    <name type="scientific">Irpex rosettiformis</name>
    <dbReference type="NCBI Taxonomy" id="378272"/>
    <lineage>
        <taxon>Eukaryota</taxon>
        <taxon>Fungi</taxon>
        <taxon>Dikarya</taxon>
        <taxon>Basidiomycota</taxon>
        <taxon>Agaricomycotina</taxon>
        <taxon>Agaricomycetes</taxon>
        <taxon>Polyporales</taxon>
        <taxon>Irpicaceae</taxon>
        <taxon>Irpex</taxon>
    </lineage>
</organism>
<protein>
    <submittedName>
        <fullName evidence="1">Amino acid permease-domain-containing protein</fullName>
    </submittedName>
</protein>
<dbReference type="EMBL" id="MU274912">
    <property type="protein sequence ID" value="KAI0088738.1"/>
    <property type="molecule type" value="Genomic_DNA"/>
</dbReference>
<keyword evidence="2" id="KW-1185">Reference proteome</keyword>
<name>A0ACB8U309_9APHY</name>
<evidence type="ECO:0000313" key="2">
    <source>
        <dbReference type="Proteomes" id="UP001055072"/>
    </source>
</evidence>
<dbReference type="Proteomes" id="UP001055072">
    <property type="component" value="Unassembled WGS sequence"/>
</dbReference>
<comment type="caution">
    <text evidence="1">The sequence shown here is derived from an EMBL/GenBank/DDBJ whole genome shotgun (WGS) entry which is preliminary data.</text>
</comment>
<reference evidence="1" key="1">
    <citation type="journal article" date="2021" name="Environ. Microbiol.">
        <title>Gene family expansions and transcriptome signatures uncover fungal adaptations to wood decay.</title>
        <authorList>
            <person name="Hage H."/>
            <person name="Miyauchi S."/>
            <person name="Viragh M."/>
            <person name="Drula E."/>
            <person name="Min B."/>
            <person name="Chaduli D."/>
            <person name="Navarro D."/>
            <person name="Favel A."/>
            <person name="Norest M."/>
            <person name="Lesage-Meessen L."/>
            <person name="Balint B."/>
            <person name="Merenyi Z."/>
            <person name="de Eugenio L."/>
            <person name="Morin E."/>
            <person name="Martinez A.T."/>
            <person name="Baldrian P."/>
            <person name="Stursova M."/>
            <person name="Martinez M.J."/>
            <person name="Novotny C."/>
            <person name="Magnuson J.K."/>
            <person name="Spatafora J.W."/>
            <person name="Maurice S."/>
            <person name="Pangilinan J."/>
            <person name="Andreopoulos W."/>
            <person name="LaButti K."/>
            <person name="Hundley H."/>
            <person name="Na H."/>
            <person name="Kuo A."/>
            <person name="Barry K."/>
            <person name="Lipzen A."/>
            <person name="Henrissat B."/>
            <person name="Riley R."/>
            <person name="Ahrendt S."/>
            <person name="Nagy L.G."/>
            <person name="Grigoriev I.V."/>
            <person name="Martin F."/>
            <person name="Rosso M.N."/>
        </authorList>
    </citation>
    <scope>NUCLEOTIDE SEQUENCE</scope>
    <source>
        <strain evidence="1">CBS 384.51</strain>
    </source>
</reference>
<proteinExistence type="predicted"/>
<gene>
    <name evidence="1" type="ORF">BDY19DRAFT_906253</name>
</gene>
<evidence type="ECO:0000313" key="1">
    <source>
        <dbReference type="EMBL" id="KAI0088738.1"/>
    </source>
</evidence>
<accession>A0ACB8U309</accession>
<sequence length="625" mass="69122">MVQDVVHNDDRSLTIADERDFLVPMPHTKYATSSRTTLDDDVEVSTIREDEPLLNATTHGSSPTLEDTRSLDGEEASGETLKAVWKDVEEGHGHGHDYQEPHSVRDDVPHEKRQLGLFSASFLIFNRVIGTGIFATPSVILRSSGSVGLSLVMWLLGAVVAACGTAVYIELGTGLPRSGGEKNYLDFIYRKPKFLILCVYAAFSLLNGWESASSTVFGEYVLHTVDPTRPASPFAARFVSLLCITFAFLLHSTNLKWGLRVQNALGATKLFVLVSIAVSGVAVLLGVPGFHLDKNPGNLRWSTMWEGSGSGGVNAFITGLYSVIWSFIGYSNANYALSEIRNPIRTIKLAAPLAMISITFVYMLVNIAYYAVVDKQEILGSGRIIAALFFGKLWGLWTERILSLIVAISSLGNVLSVIFTQGRVIQELGREGILPFSGFFASNEPYDAPMAGLFSQWFMTSLLVTTVPPGDAYLFMLNASSYPLSIINTLVSGGLLLIRTAGTEFSKLYTWNPSFHAWYPVIAFFFVSNVFLVFAPLIPPIPAFRPYEHLPYWFLTNLNEMLQLHVSQGFVIALIGVIYWYVNFRWLPRRGGYIIVRERIAQEDGVSRNVMKKVPVLVAESEPLL</sequence>